<evidence type="ECO:0000259" key="4">
    <source>
        <dbReference type="PROSITE" id="PS50937"/>
    </source>
</evidence>
<dbReference type="EMBL" id="JASWER010000003">
    <property type="protein sequence ID" value="MDL5376650.1"/>
    <property type="molecule type" value="Genomic_DNA"/>
</dbReference>
<dbReference type="PROSITE" id="PS50937">
    <property type="entry name" value="HTH_MERR_2"/>
    <property type="match status" value="1"/>
</dbReference>
<dbReference type="SUPFAM" id="SSF55136">
    <property type="entry name" value="Probable bacterial effector-binding domain"/>
    <property type="match status" value="1"/>
</dbReference>
<dbReference type="InterPro" id="IPR000551">
    <property type="entry name" value="MerR-type_HTH_dom"/>
</dbReference>
<dbReference type="Proteomes" id="UP001230807">
    <property type="component" value="Unassembled WGS sequence"/>
</dbReference>
<evidence type="ECO:0000313" key="6">
    <source>
        <dbReference type="Proteomes" id="UP001230807"/>
    </source>
</evidence>
<gene>
    <name evidence="5" type="ORF">QR695_06470</name>
</gene>
<dbReference type="PRINTS" id="PR00040">
    <property type="entry name" value="HTHMERR"/>
</dbReference>
<dbReference type="InterPro" id="IPR047057">
    <property type="entry name" value="MerR_fam"/>
</dbReference>
<dbReference type="InterPro" id="IPR029442">
    <property type="entry name" value="GyrI-like"/>
</dbReference>
<dbReference type="InterPro" id="IPR011256">
    <property type="entry name" value="Reg_factor_effector_dom_sf"/>
</dbReference>
<dbReference type="PANTHER" id="PTHR30204">
    <property type="entry name" value="REDOX-CYCLING DRUG-SENSING TRANSCRIPTIONAL ACTIVATOR SOXR"/>
    <property type="match status" value="1"/>
</dbReference>
<feature type="domain" description="HTH merR-type" evidence="4">
    <location>
        <begin position="1"/>
        <end position="69"/>
    </location>
</feature>
<dbReference type="InterPro" id="IPR009061">
    <property type="entry name" value="DNA-bd_dom_put_sf"/>
</dbReference>
<evidence type="ECO:0000256" key="1">
    <source>
        <dbReference type="ARBA" id="ARBA00023015"/>
    </source>
</evidence>
<sequence length="231" mass="26266">MIQIGKVVHLTGLSTKAIKWYEAKGLVQPTRLENQYRLYGMEEIRRLNEIKLLRQMGISLEQIQAAESVSGLLDSRLDEVQREIEALRQVEQQIKWMQTGGDSMKVRYEKWDQPKIVNGYVSELTKIPFVWEKLQPELTTDESYGICLAKEEAYLAGMTNPVTGKDGRQVELSAGRYLVATVEGGIPAIPTTYNQLLALPDVTLRDALDFERYIHGQDGADDLIEIWLPVQ</sequence>
<dbReference type="SMART" id="SM00422">
    <property type="entry name" value="HTH_MERR"/>
    <property type="match status" value="1"/>
</dbReference>
<dbReference type="SUPFAM" id="SSF46955">
    <property type="entry name" value="Putative DNA-binding domain"/>
    <property type="match status" value="1"/>
</dbReference>
<keyword evidence="6" id="KW-1185">Reference proteome</keyword>
<dbReference type="Pfam" id="PF06445">
    <property type="entry name" value="GyrI-like"/>
    <property type="match status" value="1"/>
</dbReference>
<name>A0ABT7MN80_9BACL</name>
<protein>
    <submittedName>
        <fullName evidence="5">MerR family transcriptional regulator</fullName>
    </submittedName>
</protein>
<dbReference type="Pfam" id="PF13411">
    <property type="entry name" value="MerR_1"/>
    <property type="match status" value="1"/>
</dbReference>
<comment type="caution">
    <text evidence="5">The sequence shown here is derived from an EMBL/GenBank/DDBJ whole genome shotgun (WGS) entry which is preliminary data.</text>
</comment>
<dbReference type="RefSeq" id="WP_214832003.1">
    <property type="nucleotide sequence ID" value="NZ_CP183077.1"/>
</dbReference>
<organism evidence="5 6">
    <name type="scientific">Exiguobacterium mexicanum</name>
    <dbReference type="NCBI Taxonomy" id="340146"/>
    <lineage>
        <taxon>Bacteria</taxon>
        <taxon>Bacillati</taxon>
        <taxon>Bacillota</taxon>
        <taxon>Bacilli</taxon>
        <taxon>Bacillales</taxon>
        <taxon>Bacillales Family XII. Incertae Sedis</taxon>
        <taxon>Exiguobacterium</taxon>
    </lineage>
</organism>
<dbReference type="InterPro" id="IPR010499">
    <property type="entry name" value="AraC_E-bd"/>
</dbReference>
<proteinExistence type="predicted"/>
<evidence type="ECO:0000313" key="5">
    <source>
        <dbReference type="EMBL" id="MDL5376650.1"/>
    </source>
</evidence>
<dbReference type="Gene3D" id="3.20.80.10">
    <property type="entry name" value="Regulatory factor, effector binding domain"/>
    <property type="match status" value="1"/>
</dbReference>
<evidence type="ECO:0000256" key="2">
    <source>
        <dbReference type="ARBA" id="ARBA00023125"/>
    </source>
</evidence>
<accession>A0ABT7MN80</accession>
<evidence type="ECO:0000256" key="3">
    <source>
        <dbReference type="ARBA" id="ARBA00023163"/>
    </source>
</evidence>
<reference evidence="5 6" key="1">
    <citation type="submission" date="2023-06" db="EMBL/GenBank/DDBJ databases">
        <title>Influencing factors and mechanism of Cr(VI) reduction by facultative anaerobic Exiguobacterium sp. PY14.</title>
        <authorList>
            <person name="Zou L."/>
        </authorList>
    </citation>
    <scope>NUCLEOTIDE SEQUENCE [LARGE SCALE GENOMIC DNA]</scope>
    <source>
        <strain evidence="5 6">PY14</strain>
    </source>
</reference>
<keyword evidence="3" id="KW-0804">Transcription</keyword>
<keyword evidence="2" id="KW-0238">DNA-binding</keyword>
<dbReference type="SMART" id="SM00871">
    <property type="entry name" value="AraC_E_bind"/>
    <property type="match status" value="1"/>
</dbReference>
<keyword evidence="1" id="KW-0805">Transcription regulation</keyword>
<dbReference type="Gene3D" id="1.10.1660.10">
    <property type="match status" value="1"/>
</dbReference>
<dbReference type="CDD" id="cd00592">
    <property type="entry name" value="HTH_MerR-like"/>
    <property type="match status" value="1"/>
</dbReference>
<dbReference type="PANTHER" id="PTHR30204:SF94">
    <property type="entry name" value="HEAVY METAL-DEPENDENT TRANSCRIPTIONAL REGULATOR HI_0293-RELATED"/>
    <property type="match status" value="1"/>
</dbReference>